<dbReference type="Proteomes" id="UP001153331">
    <property type="component" value="Unassembled WGS sequence"/>
</dbReference>
<sequence length="293" mass="32915">MVLFSLSSKKEHNKKGTFPTDNATCDEDFEKWCQNSTQASVLKEYLEEFIGDANYSYSTIEPETLAYFNGLVAGLGIDSNGHVSMARIIEFLKNSEPEHKDVLELNATILEALIVPHACFPFSHTVPLTRDAFCRAIILLTNRCKTVHGQGSMGATGVILRETSPRQRLFFIFSALVHPSTGEASYDDLLDVVSRLSYPARVNRSKHMRLRRPLAQLAPLAQRLEPGKPTTVALHPLSVEVLKPLEALVAVFPPELLEEGSNFDRSFGDIHEVSVEEFMDWGERVRDKQYQHL</sequence>
<protein>
    <submittedName>
        <fullName evidence="1">Uncharacterized protein</fullName>
    </submittedName>
</protein>
<accession>A0ACC2IE13</accession>
<proteinExistence type="predicted"/>
<dbReference type="EMBL" id="JAPHNI010000252">
    <property type="protein sequence ID" value="KAJ8113448.1"/>
    <property type="molecule type" value="Genomic_DNA"/>
</dbReference>
<reference evidence="1" key="1">
    <citation type="submission" date="2022-11" db="EMBL/GenBank/DDBJ databases">
        <title>Genome Sequence of Boeremia exigua.</title>
        <authorList>
            <person name="Buettner E."/>
        </authorList>
    </citation>
    <scope>NUCLEOTIDE SEQUENCE</scope>
    <source>
        <strain evidence="1">CU02</strain>
    </source>
</reference>
<gene>
    <name evidence="1" type="ORF">OPT61_g4424</name>
</gene>
<comment type="caution">
    <text evidence="1">The sequence shown here is derived from an EMBL/GenBank/DDBJ whole genome shotgun (WGS) entry which is preliminary data.</text>
</comment>
<evidence type="ECO:0000313" key="1">
    <source>
        <dbReference type="EMBL" id="KAJ8113448.1"/>
    </source>
</evidence>
<organism evidence="1 2">
    <name type="scientific">Boeremia exigua</name>
    <dbReference type="NCBI Taxonomy" id="749465"/>
    <lineage>
        <taxon>Eukaryota</taxon>
        <taxon>Fungi</taxon>
        <taxon>Dikarya</taxon>
        <taxon>Ascomycota</taxon>
        <taxon>Pezizomycotina</taxon>
        <taxon>Dothideomycetes</taxon>
        <taxon>Pleosporomycetidae</taxon>
        <taxon>Pleosporales</taxon>
        <taxon>Pleosporineae</taxon>
        <taxon>Didymellaceae</taxon>
        <taxon>Boeremia</taxon>
    </lineage>
</organism>
<name>A0ACC2IE13_9PLEO</name>
<evidence type="ECO:0000313" key="2">
    <source>
        <dbReference type="Proteomes" id="UP001153331"/>
    </source>
</evidence>
<keyword evidence="2" id="KW-1185">Reference proteome</keyword>